<dbReference type="AlphaFoldDB" id="S8DR55"/>
<accession>S8DR55</accession>
<dbReference type="Proteomes" id="UP000015241">
    <property type="component" value="Unassembled WGS sequence"/>
</dbReference>
<reference evidence="1 2" key="1">
    <citation type="journal article" date="2012" name="Science">
        <title>The Paleozoic origin of enzymatic lignin decomposition reconstructed from 31 fungal genomes.</title>
        <authorList>
            <person name="Floudas D."/>
            <person name="Binder M."/>
            <person name="Riley R."/>
            <person name="Barry K."/>
            <person name="Blanchette R.A."/>
            <person name="Henrissat B."/>
            <person name="Martinez A.T."/>
            <person name="Otillar R."/>
            <person name="Spatafora J.W."/>
            <person name="Yadav J.S."/>
            <person name="Aerts A."/>
            <person name="Benoit I."/>
            <person name="Boyd A."/>
            <person name="Carlson A."/>
            <person name="Copeland A."/>
            <person name="Coutinho P.M."/>
            <person name="de Vries R.P."/>
            <person name="Ferreira P."/>
            <person name="Findley K."/>
            <person name="Foster B."/>
            <person name="Gaskell J."/>
            <person name="Glotzer D."/>
            <person name="Gorecki P."/>
            <person name="Heitman J."/>
            <person name="Hesse C."/>
            <person name="Hori C."/>
            <person name="Igarashi K."/>
            <person name="Jurgens J.A."/>
            <person name="Kallen N."/>
            <person name="Kersten P."/>
            <person name="Kohler A."/>
            <person name="Kuees U."/>
            <person name="Kumar T.K.A."/>
            <person name="Kuo A."/>
            <person name="LaButti K."/>
            <person name="Larrondo L.F."/>
            <person name="Lindquist E."/>
            <person name="Ling A."/>
            <person name="Lombard V."/>
            <person name="Lucas S."/>
            <person name="Lundell T."/>
            <person name="Martin R."/>
            <person name="McLaughlin D.J."/>
            <person name="Morgenstern I."/>
            <person name="Morin E."/>
            <person name="Murat C."/>
            <person name="Nagy L.G."/>
            <person name="Nolan M."/>
            <person name="Ohm R.A."/>
            <person name="Patyshakuliyeva A."/>
            <person name="Rokas A."/>
            <person name="Ruiz-Duenas F.J."/>
            <person name="Sabat G."/>
            <person name="Salamov A."/>
            <person name="Samejima M."/>
            <person name="Schmutz J."/>
            <person name="Slot J.C."/>
            <person name="St John F."/>
            <person name="Stenlid J."/>
            <person name="Sun H."/>
            <person name="Sun S."/>
            <person name="Syed K."/>
            <person name="Tsang A."/>
            <person name="Wiebenga A."/>
            <person name="Young D."/>
            <person name="Pisabarro A."/>
            <person name="Eastwood D.C."/>
            <person name="Martin F."/>
            <person name="Cullen D."/>
            <person name="Grigoriev I.V."/>
            <person name="Hibbett D.S."/>
        </authorList>
    </citation>
    <scope>NUCLEOTIDE SEQUENCE</scope>
    <source>
        <strain evidence="2">FP-58527</strain>
    </source>
</reference>
<dbReference type="HOGENOM" id="CLU_2979098_0_0_1"/>
<gene>
    <name evidence="1" type="ORF">FOMPIDRAFT_1025642</name>
</gene>
<evidence type="ECO:0000313" key="1">
    <source>
        <dbReference type="EMBL" id="EPS95731.1"/>
    </source>
</evidence>
<organism evidence="1 2">
    <name type="scientific">Fomitopsis schrenkii</name>
    <name type="common">Brown rot fungus</name>
    <dbReference type="NCBI Taxonomy" id="2126942"/>
    <lineage>
        <taxon>Eukaryota</taxon>
        <taxon>Fungi</taxon>
        <taxon>Dikarya</taxon>
        <taxon>Basidiomycota</taxon>
        <taxon>Agaricomycotina</taxon>
        <taxon>Agaricomycetes</taxon>
        <taxon>Polyporales</taxon>
        <taxon>Fomitopsis</taxon>
    </lineage>
</organism>
<evidence type="ECO:0000313" key="2">
    <source>
        <dbReference type="Proteomes" id="UP000015241"/>
    </source>
</evidence>
<proteinExistence type="predicted"/>
<name>S8DR55_FOMSC</name>
<keyword evidence="2" id="KW-1185">Reference proteome</keyword>
<protein>
    <submittedName>
        <fullName evidence="1">Uncharacterized protein</fullName>
    </submittedName>
</protein>
<sequence length="58" mass="6388">MKLEVMAYLQLLTAALCGRLEYTFIEIGAAATSLFGLVLQKYLDDKPVFRIGVHRAGA</sequence>
<dbReference type="EMBL" id="KE504201">
    <property type="protein sequence ID" value="EPS95731.1"/>
    <property type="molecule type" value="Genomic_DNA"/>
</dbReference>
<dbReference type="InParanoid" id="S8DR55"/>